<keyword evidence="3" id="KW-1185">Reference proteome</keyword>
<evidence type="ECO:0000313" key="3">
    <source>
        <dbReference type="Proteomes" id="UP000321413"/>
    </source>
</evidence>
<evidence type="ECO:0000313" key="2">
    <source>
        <dbReference type="EMBL" id="TXF97227.1"/>
    </source>
</evidence>
<dbReference type="InterPro" id="IPR021333">
    <property type="entry name" value="DUF2946"/>
</dbReference>
<dbReference type="AlphaFoldDB" id="A0A5C7G270"/>
<dbReference type="RefSeq" id="WP_147936664.1">
    <property type="nucleotide sequence ID" value="NZ_VPFD01000028.1"/>
</dbReference>
<organism evidence="2 3">
    <name type="scientific">Massilia arenae</name>
    <dbReference type="NCBI Taxonomy" id="2603288"/>
    <lineage>
        <taxon>Bacteria</taxon>
        <taxon>Pseudomonadati</taxon>
        <taxon>Pseudomonadota</taxon>
        <taxon>Betaproteobacteria</taxon>
        <taxon>Burkholderiales</taxon>
        <taxon>Oxalobacteraceae</taxon>
        <taxon>Telluria group</taxon>
        <taxon>Massilia</taxon>
    </lineage>
</organism>
<sequence>MNAQRNRSIILWLAALAILWGMLAPSLASNPASQGKTWIEVCMSAGTRLVALDLDTGGAGSDKAVHSGMHCPACVSKYNLQYDLAIVAHPPGSLVLLDTPLEAIQRPHGPALRPASTFRTDHRSRAPPPIA</sequence>
<feature type="region of interest" description="Disordered" evidence="1">
    <location>
        <begin position="108"/>
        <end position="131"/>
    </location>
</feature>
<reference evidence="2 3" key="1">
    <citation type="submission" date="2019-08" db="EMBL/GenBank/DDBJ databases">
        <title>Massilia golmudensis sp. nov., isolated from sand in the Qinghai-Tibetan Plateau.</title>
        <authorList>
            <person name="Zhang B."/>
        </authorList>
    </citation>
    <scope>NUCLEOTIDE SEQUENCE [LARGE SCALE GENOMIC DNA]</scope>
    <source>
        <strain evidence="2 3">GEM5</strain>
    </source>
</reference>
<name>A0A5C7G270_9BURK</name>
<gene>
    <name evidence="2" type="ORF">FVD38_21470</name>
</gene>
<dbReference type="Pfam" id="PF11162">
    <property type="entry name" value="DUF2946"/>
    <property type="match status" value="1"/>
</dbReference>
<dbReference type="Proteomes" id="UP000321413">
    <property type="component" value="Unassembled WGS sequence"/>
</dbReference>
<comment type="caution">
    <text evidence="2">The sequence shown here is derived from an EMBL/GenBank/DDBJ whole genome shotgun (WGS) entry which is preliminary data.</text>
</comment>
<evidence type="ECO:0000256" key="1">
    <source>
        <dbReference type="SAM" id="MobiDB-lite"/>
    </source>
</evidence>
<proteinExistence type="predicted"/>
<dbReference type="EMBL" id="VPFD01000028">
    <property type="protein sequence ID" value="TXF97227.1"/>
    <property type="molecule type" value="Genomic_DNA"/>
</dbReference>
<accession>A0A5C7G270</accession>
<protein>
    <submittedName>
        <fullName evidence="2">DUF2946 domain-containing protein</fullName>
    </submittedName>
</protein>